<dbReference type="PANTHER" id="PTHR10605">
    <property type="entry name" value="HEPARAN SULFATE SULFOTRANSFERASE"/>
    <property type="match status" value="1"/>
</dbReference>
<reference evidence="4 5" key="1">
    <citation type="submission" date="2016-05" db="EMBL/GenBank/DDBJ databases">
        <title>Genome sequencing of Vitellibacter soesokkakensis RSSK-12.</title>
        <authorList>
            <person name="Thevarajoo S."/>
            <person name="Selvaratnam C."/>
            <person name="Goh K.M."/>
            <person name="Chan K.-G."/>
            <person name="Chong C.S."/>
        </authorList>
    </citation>
    <scope>NUCLEOTIDE SEQUENCE [LARGE SCALE GENOMIC DNA]</scope>
    <source>
        <strain evidence="4 5">RSSK-12</strain>
    </source>
</reference>
<evidence type="ECO:0000256" key="1">
    <source>
        <dbReference type="ARBA" id="ARBA00022679"/>
    </source>
</evidence>
<protein>
    <recommendedName>
        <fullName evidence="3">Sulfotransferase domain-containing protein</fullName>
    </recommendedName>
</protein>
<dbReference type="SUPFAM" id="SSF52540">
    <property type="entry name" value="P-loop containing nucleoside triphosphate hydrolases"/>
    <property type="match status" value="1"/>
</dbReference>
<gene>
    <name evidence="4" type="ORF">A7A78_08295</name>
</gene>
<sequence length="293" mass="34094">MKTPNLFILGAPKCGTTSMAEWLADHPKVFMSKLKEPHYFNKDHKHNSVVNYDHYLSLFNSATDIQTIVGEASVWYLYSEVAVKNIIKNLGNNLKFIVMLRNPVQMAYSLHEQQVFNLNEPETDFKKAWNLQEERRRNKKLATTTRDAKLLLYGETCKLGNQVERLLNIVESKKIKFILLDDLKEDALKIYKETLDFLDVEYDGRTNFVAVNAGKVRKSKSLAFMVKALGLLKQKLKITKGFGILNKTNQTNIKDFKRKPLNPEFRSELVNFFDDDIKKLENLIKRDLSNWRK</sequence>
<dbReference type="STRING" id="1385699.A7A78_08295"/>
<evidence type="ECO:0000313" key="5">
    <source>
        <dbReference type="Proteomes" id="UP000077552"/>
    </source>
</evidence>
<dbReference type="InterPro" id="IPR027417">
    <property type="entry name" value="P-loop_NTPase"/>
</dbReference>
<dbReference type="AlphaFoldDB" id="A0A1A9LAJ7"/>
<evidence type="ECO:0000313" key="4">
    <source>
        <dbReference type="EMBL" id="OAD89984.1"/>
    </source>
</evidence>
<dbReference type="RefSeq" id="WP_068763238.1">
    <property type="nucleotide sequence ID" value="NZ_LXIE01000051.1"/>
</dbReference>
<accession>A0A1A9LAJ7</accession>
<keyword evidence="5" id="KW-1185">Reference proteome</keyword>
<keyword evidence="2" id="KW-0325">Glycoprotein</keyword>
<keyword evidence="1" id="KW-0808">Transferase</keyword>
<dbReference type="Proteomes" id="UP000077552">
    <property type="component" value="Unassembled WGS sequence"/>
</dbReference>
<dbReference type="OrthoDB" id="981508at2"/>
<evidence type="ECO:0000256" key="2">
    <source>
        <dbReference type="ARBA" id="ARBA00023180"/>
    </source>
</evidence>
<dbReference type="GO" id="GO:0008146">
    <property type="term" value="F:sulfotransferase activity"/>
    <property type="evidence" value="ECO:0007669"/>
    <property type="project" value="InterPro"/>
</dbReference>
<dbReference type="EMBL" id="LXIE01000051">
    <property type="protein sequence ID" value="OAD89984.1"/>
    <property type="molecule type" value="Genomic_DNA"/>
</dbReference>
<organism evidence="4 5">
    <name type="scientific">Aequorivita soesokkakensis</name>
    <dbReference type="NCBI Taxonomy" id="1385699"/>
    <lineage>
        <taxon>Bacteria</taxon>
        <taxon>Pseudomonadati</taxon>
        <taxon>Bacteroidota</taxon>
        <taxon>Flavobacteriia</taxon>
        <taxon>Flavobacteriales</taxon>
        <taxon>Flavobacteriaceae</taxon>
        <taxon>Aequorivita</taxon>
    </lineage>
</organism>
<proteinExistence type="predicted"/>
<dbReference type="InterPro" id="IPR037359">
    <property type="entry name" value="NST/OST"/>
</dbReference>
<evidence type="ECO:0000259" key="3">
    <source>
        <dbReference type="Pfam" id="PF00685"/>
    </source>
</evidence>
<dbReference type="Pfam" id="PF00685">
    <property type="entry name" value="Sulfotransfer_1"/>
    <property type="match status" value="1"/>
</dbReference>
<dbReference type="Gene3D" id="3.40.50.300">
    <property type="entry name" value="P-loop containing nucleotide triphosphate hydrolases"/>
    <property type="match status" value="1"/>
</dbReference>
<feature type="domain" description="Sulfotransferase" evidence="3">
    <location>
        <begin position="4"/>
        <end position="225"/>
    </location>
</feature>
<dbReference type="InterPro" id="IPR000863">
    <property type="entry name" value="Sulfotransferase_dom"/>
</dbReference>
<dbReference type="PANTHER" id="PTHR10605:SF56">
    <property type="entry name" value="BIFUNCTIONAL HEPARAN SULFATE N-DEACETYLASE_N-SULFOTRANSFERASE"/>
    <property type="match status" value="1"/>
</dbReference>
<comment type="caution">
    <text evidence="4">The sequence shown here is derived from an EMBL/GenBank/DDBJ whole genome shotgun (WGS) entry which is preliminary data.</text>
</comment>
<name>A0A1A9LAJ7_9FLAO</name>